<keyword evidence="1" id="KW-0004">4Fe-4S</keyword>
<keyword evidence="1" id="KW-0411">Iron-sulfur</keyword>
<evidence type="ECO:0000256" key="1">
    <source>
        <dbReference type="ARBA" id="ARBA00022485"/>
    </source>
</evidence>
<gene>
    <name evidence="2" type="ORF">SAMN05216508_12018</name>
</gene>
<keyword evidence="1" id="KW-0479">Metal-binding</keyword>
<dbReference type="Proteomes" id="UP000198817">
    <property type="component" value="Unassembled WGS sequence"/>
</dbReference>
<organism evidence="2 3">
    <name type="scientific">Eubacterium pyruvativorans</name>
    <dbReference type="NCBI Taxonomy" id="155865"/>
    <lineage>
        <taxon>Bacteria</taxon>
        <taxon>Bacillati</taxon>
        <taxon>Bacillota</taxon>
        <taxon>Clostridia</taxon>
        <taxon>Eubacteriales</taxon>
        <taxon>Eubacteriaceae</taxon>
        <taxon>Eubacterium</taxon>
    </lineage>
</organism>
<dbReference type="GO" id="GO:0052693">
    <property type="term" value="F:epoxyqueuosine reductase activity"/>
    <property type="evidence" value="ECO:0007669"/>
    <property type="project" value="TreeGrafter"/>
</dbReference>
<dbReference type="AlphaFoldDB" id="A0A1I7HMS1"/>
<dbReference type="InterPro" id="IPR004453">
    <property type="entry name" value="QueG"/>
</dbReference>
<dbReference type="Pfam" id="PF13484">
    <property type="entry name" value="Fer4_16"/>
    <property type="match status" value="1"/>
</dbReference>
<dbReference type="PANTHER" id="PTHR30002">
    <property type="entry name" value="EPOXYQUEUOSINE REDUCTASE"/>
    <property type="match status" value="1"/>
</dbReference>
<dbReference type="EMBL" id="FPBT01000020">
    <property type="protein sequence ID" value="SFU62030.1"/>
    <property type="molecule type" value="Genomic_DNA"/>
</dbReference>
<dbReference type="GO" id="GO:0051539">
    <property type="term" value="F:4 iron, 4 sulfur cluster binding"/>
    <property type="evidence" value="ECO:0007669"/>
    <property type="project" value="UniProtKB-KW"/>
</dbReference>
<dbReference type="GO" id="GO:0008616">
    <property type="term" value="P:tRNA queuosine(34) biosynthetic process"/>
    <property type="evidence" value="ECO:0007669"/>
    <property type="project" value="InterPro"/>
</dbReference>
<keyword evidence="1" id="KW-0408">Iron</keyword>
<evidence type="ECO:0000313" key="3">
    <source>
        <dbReference type="Proteomes" id="UP000198817"/>
    </source>
</evidence>
<dbReference type="RefSeq" id="WP_090471656.1">
    <property type="nucleotide sequence ID" value="NZ_FOWF01000021.1"/>
</dbReference>
<name>A0A1I7HMS1_9FIRM</name>
<evidence type="ECO:0000313" key="2">
    <source>
        <dbReference type="EMBL" id="SFU62030.1"/>
    </source>
</evidence>
<keyword evidence="3" id="KW-1185">Reference proteome</keyword>
<protein>
    <submittedName>
        <fullName evidence="2">Epoxyqueuosine reductase QueG (Queuosine biosynthesis)</fullName>
    </submittedName>
</protein>
<sequence>MGLAGEIYSAALQCGYDNCGIILPEDVKGASDFLQKRMEDVPSSISFYKGIFSNYISIKERYPWAKAIIVLTSEHGKYRYPAELRKRYAKAFFLSPEEGNTDAYDHVRFENWLQEQDIRWEHGRIPLRYAAMKAGLGIIRKNNFFYTEHGSFVGLTAYIIDQECSLHQDVSPRPCSDACTLCQKACRSRSLLAPYTMDPMKCISFWTTFGKGNVPPFLEESMFEEWICGCDNCQDACPYNRKHDWDKGEAFSNLEEIAKDMVPEKLIYQTDDFLKREVIAKTDQHLDPEDTNVLRTNAKRAIRNAQSNTGEH</sequence>
<dbReference type="PANTHER" id="PTHR30002:SF4">
    <property type="entry name" value="EPOXYQUEUOSINE REDUCTASE"/>
    <property type="match status" value="1"/>
</dbReference>
<accession>A0A1I7HMS1</accession>
<reference evidence="2 3" key="1">
    <citation type="submission" date="2016-10" db="EMBL/GenBank/DDBJ databases">
        <authorList>
            <person name="de Groot N.N."/>
        </authorList>
    </citation>
    <scope>NUCLEOTIDE SEQUENCE [LARGE SCALE GENOMIC DNA]</scope>
    <source>
        <strain evidence="2 3">KHGC13</strain>
    </source>
</reference>
<dbReference type="STRING" id="155865.SAMN05216515_12118"/>
<proteinExistence type="predicted"/>
<dbReference type="SUPFAM" id="SSF54862">
    <property type="entry name" value="4Fe-4S ferredoxins"/>
    <property type="match status" value="1"/>
</dbReference>